<dbReference type="Pfam" id="PF00665">
    <property type="entry name" value="rve"/>
    <property type="match status" value="1"/>
</dbReference>
<reference evidence="2 3" key="1">
    <citation type="submission" date="2024-05" db="EMBL/GenBank/DDBJ databases">
        <title>De novo assembly of an allotetraploid wild potato.</title>
        <authorList>
            <person name="Hosaka A.J."/>
        </authorList>
    </citation>
    <scope>NUCLEOTIDE SEQUENCE [LARGE SCALE GENOMIC DNA]</scope>
    <source>
        <tissue evidence="2">Young leaves</tissue>
    </source>
</reference>
<gene>
    <name evidence="2" type="ORF">AABB24_014456</name>
</gene>
<dbReference type="InterPro" id="IPR001584">
    <property type="entry name" value="Integrase_cat-core"/>
</dbReference>
<evidence type="ECO:0000313" key="3">
    <source>
        <dbReference type="Proteomes" id="UP001627284"/>
    </source>
</evidence>
<dbReference type="Gene3D" id="3.30.420.10">
    <property type="entry name" value="Ribonuclease H-like superfamily/Ribonuclease H"/>
    <property type="match status" value="1"/>
</dbReference>
<dbReference type="InterPro" id="IPR039537">
    <property type="entry name" value="Retrotran_Ty1/copia-like"/>
</dbReference>
<sequence length="130" mass="15272">MEQIPYLRENLNITTHNSCQICPVAKQSRLSFPTNTSKSFHVFQLLHIDFWGPYKVPTYDMKQYFVTIVDDMSRFTWLCLTQHKTHVHIVLNDFMLLVNTQFGVKVQTERTDNGIEFLTLNVILCFSLLL</sequence>
<accession>A0ABD2U1L5</accession>
<name>A0ABD2U1L5_9SOLN</name>
<protein>
    <recommendedName>
        <fullName evidence="1">Integrase catalytic domain-containing protein</fullName>
    </recommendedName>
</protein>
<organism evidence="2 3">
    <name type="scientific">Solanum stoloniferum</name>
    <dbReference type="NCBI Taxonomy" id="62892"/>
    <lineage>
        <taxon>Eukaryota</taxon>
        <taxon>Viridiplantae</taxon>
        <taxon>Streptophyta</taxon>
        <taxon>Embryophyta</taxon>
        <taxon>Tracheophyta</taxon>
        <taxon>Spermatophyta</taxon>
        <taxon>Magnoliopsida</taxon>
        <taxon>eudicotyledons</taxon>
        <taxon>Gunneridae</taxon>
        <taxon>Pentapetalae</taxon>
        <taxon>asterids</taxon>
        <taxon>lamiids</taxon>
        <taxon>Solanales</taxon>
        <taxon>Solanaceae</taxon>
        <taxon>Solanoideae</taxon>
        <taxon>Solaneae</taxon>
        <taxon>Solanum</taxon>
    </lineage>
</organism>
<dbReference type="Proteomes" id="UP001627284">
    <property type="component" value="Unassembled WGS sequence"/>
</dbReference>
<comment type="caution">
    <text evidence="2">The sequence shown here is derived from an EMBL/GenBank/DDBJ whole genome shotgun (WGS) entry which is preliminary data.</text>
</comment>
<evidence type="ECO:0000313" key="2">
    <source>
        <dbReference type="EMBL" id="KAL3361593.1"/>
    </source>
</evidence>
<dbReference type="InterPro" id="IPR012337">
    <property type="entry name" value="RNaseH-like_sf"/>
</dbReference>
<dbReference type="EMBL" id="JBJKTR010000008">
    <property type="protein sequence ID" value="KAL3361593.1"/>
    <property type="molecule type" value="Genomic_DNA"/>
</dbReference>
<proteinExistence type="predicted"/>
<dbReference type="EMBL" id="JBJKTR010000008">
    <property type="protein sequence ID" value="KAL3361594.1"/>
    <property type="molecule type" value="Genomic_DNA"/>
</dbReference>
<feature type="domain" description="Integrase catalytic" evidence="1">
    <location>
        <begin position="29"/>
        <end position="130"/>
    </location>
</feature>
<dbReference type="PROSITE" id="PS50994">
    <property type="entry name" value="INTEGRASE"/>
    <property type="match status" value="1"/>
</dbReference>
<keyword evidence="3" id="KW-1185">Reference proteome</keyword>
<dbReference type="PANTHER" id="PTHR42648:SF31">
    <property type="entry name" value="RNA-DIRECTED DNA POLYMERASE"/>
    <property type="match status" value="1"/>
</dbReference>
<dbReference type="InterPro" id="IPR036397">
    <property type="entry name" value="RNaseH_sf"/>
</dbReference>
<dbReference type="PANTHER" id="PTHR42648">
    <property type="entry name" value="TRANSPOSASE, PUTATIVE-RELATED"/>
    <property type="match status" value="1"/>
</dbReference>
<dbReference type="SUPFAM" id="SSF53098">
    <property type="entry name" value="Ribonuclease H-like"/>
    <property type="match status" value="1"/>
</dbReference>
<evidence type="ECO:0000259" key="1">
    <source>
        <dbReference type="PROSITE" id="PS50994"/>
    </source>
</evidence>
<dbReference type="AlphaFoldDB" id="A0ABD2U1L5"/>